<evidence type="ECO:0000256" key="6">
    <source>
        <dbReference type="ARBA" id="ARBA00023002"/>
    </source>
</evidence>
<evidence type="ECO:0000256" key="7">
    <source>
        <dbReference type="ARBA" id="ARBA00023004"/>
    </source>
</evidence>
<evidence type="ECO:0000256" key="2">
    <source>
        <dbReference type="ARBA" id="ARBA00005179"/>
    </source>
</evidence>
<evidence type="ECO:0000256" key="10">
    <source>
        <dbReference type="RuleBase" id="RU000461"/>
    </source>
</evidence>
<dbReference type="SUPFAM" id="SSF48264">
    <property type="entry name" value="Cytochrome P450"/>
    <property type="match status" value="1"/>
</dbReference>
<dbReference type="Gene3D" id="1.10.630.10">
    <property type="entry name" value="Cytochrome P450"/>
    <property type="match status" value="1"/>
</dbReference>
<evidence type="ECO:0000313" key="11">
    <source>
        <dbReference type="EMBL" id="KAF5327116.1"/>
    </source>
</evidence>
<dbReference type="GO" id="GO:0005506">
    <property type="term" value="F:iron ion binding"/>
    <property type="evidence" value="ECO:0007669"/>
    <property type="project" value="InterPro"/>
</dbReference>
<dbReference type="GO" id="GO:0016705">
    <property type="term" value="F:oxidoreductase activity, acting on paired donors, with incorporation or reduction of molecular oxygen"/>
    <property type="evidence" value="ECO:0007669"/>
    <property type="project" value="InterPro"/>
</dbReference>
<keyword evidence="12" id="KW-1185">Reference proteome</keyword>
<evidence type="ECO:0000256" key="1">
    <source>
        <dbReference type="ARBA" id="ARBA00001971"/>
    </source>
</evidence>
<reference evidence="11 12" key="1">
    <citation type="journal article" date="2020" name="ISME J.">
        <title>Uncovering the hidden diversity of litter-decomposition mechanisms in mushroom-forming fungi.</title>
        <authorList>
            <person name="Floudas D."/>
            <person name="Bentzer J."/>
            <person name="Ahren D."/>
            <person name="Johansson T."/>
            <person name="Persson P."/>
            <person name="Tunlid A."/>
        </authorList>
    </citation>
    <scope>NUCLEOTIDE SEQUENCE [LARGE SCALE GENOMIC DNA]</scope>
    <source>
        <strain evidence="11 12">CBS 101986</strain>
    </source>
</reference>
<keyword evidence="7 9" id="KW-0408">Iron</keyword>
<evidence type="ECO:0000256" key="9">
    <source>
        <dbReference type="PIRSR" id="PIRSR602401-1"/>
    </source>
</evidence>
<proteinExistence type="inferred from homology"/>
<keyword evidence="5 9" id="KW-0479">Metal-binding</keyword>
<dbReference type="InterPro" id="IPR036396">
    <property type="entry name" value="Cyt_P450_sf"/>
</dbReference>
<evidence type="ECO:0000256" key="8">
    <source>
        <dbReference type="ARBA" id="ARBA00023033"/>
    </source>
</evidence>
<dbReference type="PRINTS" id="PR00463">
    <property type="entry name" value="EP450I"/>
</dbReference>
<dbReference type="PANTHER" id="PTHR46300:SF7">
    <property type="entry name" value="P450, PUTATIVE (EUROFUNG)-RELATED"/>
    <property type="match status" value="1"/>
</dbReference>
<dbReference type="GO" id="GO:0020037">
    <property type="term" value="F:heme binding"/>
    <property type="evidence" value="ECO:0007669"/>
    <property type="project" value="InterPro"/>
</dbReference>
<dbReference type="InterPro" id="IPR017972">
    <property type="entry name" value="Cyt_P450_CS"/>
</dbReference>
<dbReference type="Pfam" id="PF00067">
    <property type="entry name" value="p450"/>
    <property type="match status" value="1"/>
</dbReference>
<gene>
    <name evidence="11" type="ORF">D9619_004727</name>
</gene>
<name>A0A8H5F809_9AGAR</name>
<keyword evidence="4 9" id="KW-0349">Heme</keyword>
<evidence type="ECO:0000256" key="4">
    <source>
        <dbReference type="ARBA" id="ARBA00022617"/>
    </source>
</evidence>
<dbReference type="InterPro" id="IPR002401">
    <property type="entry name" value="Cyt_P450_E_grp-I"/>
</dbReference>
<dbReference type="CDD" id="cd11065">
    <property type="entry name" value="CYP64-like"/>
    <property type="match status" value="1"/>
</dbReference>
<protein>
    <recommendedName>
        <fullName evidence="13">Cytochrome P450</fullName>
    </recommendedName>
</protein>
<dbReference type="OrthoDB" id="2789670at2759"/>
<sequence>MSIPLILCTALAVFVIWLYKIFLQTATSPLLRSPPALPILGHLLKIPHQHPWLVFTEWARIYGDIIPLKVFGRRLLVLSSIGDVHELFEKRSSIYSERAPRQMAYLCGFRDALIFKMYDKDTRKARRLLHAELNKHAIKSRRQLCEREVVKFIRRLAHPLPDIGFEGRLLSASMILMIVYGYQTKPENDTIVSVSLQVMRYLEKVITPNAYLVDALPFLRFVPSWFPGARFQVEAQRCRKLVDKMVTAPYDDSVWRMSRGQIPACLISKNAEKCEENDESKLLMWTAAQLFGDPFASSSLNVVTAGSHTSTSTIKFFFLAMVLHPEVQKELQDEADRVTGGSRLPNLSDRCAMPYLECVLKEVYRWRPVAPLVAHSCRIDDHYNGLHIRAGTVVMANVWAMAHDPDTYPNPDLFLPERFLSPEARDPRYFVFGFGRRICPGVHLAEDLLWMTMATVATTMNILPALDDNGNEVFPDSTFTTGAVM</sequence>
<keyword evidence="8 10" id="KW-0503">Monooxygenase</keyword>
<comment type="similarity">
    <text evidence="3 10">Belongs to the cytochrome P450 family.</text>
</comment>
<evidence type="ECO:0000313" key="12">
    <source>
        <dbReference type="Proteomes" id="UP000567179"/>
    </source>
</evidence>
<dbReference type="AlphaFoldDB" id="A0A8H5F809"/>
<dbReference type="InterPro" id="IPR050364">
    <property type="entry name" value="Cytochrome_P450_fung"/>
</dbReference>
<comment type="caution">
    <text evidence="11">The sequence shown here is derived from an EMBL/GenBank/DDBJ whole genome shotgun (WGS) entry which is preliminary data.</text>
</comment>
<evidence type="ECO:0000256" key="5">
    <source>
        <dbReference type="ARBA" id="ARBA00022723"/>
    </source>
</evidence>
<accession>A0A8H5F809</accession>
<dbReference type="EMBL" id="JAACJJ010000014">
    <property type="protein sequence ID" value="KAF5327116.1"/>
    <property type="molecule type" value="Genomic_DNA"/>
</dbReference>
<organism evidence="11 12">
    <name type="scientific">Psilocybe cf. subviscida</name>
    <dbReference type="NCBI Taxonomy" id="2480587"/>
    <lineage>
        <taxon>Eukaryota</taxon>
        <taxon>Fungi</taxon>
        <taxon>Dikarya</taxon>
        <taxon>Basidiomycota</taxon>
        <taxon>Agaricomycotina</taxon>
        <taxon>Agaricomycetes</taxon>
        <taxon>Agaricomycetidae</taxon>
        <taxon>Agaricales</taxon>
        <taxon>Agaricineae</taxon>
        <taxon>Strophariaceae</taxon>
        <taxon>Psilocybe</taxon>
    </lineage>
</organism>
<dbReference type="PANTHER" id="PTHR46300">
    <property type="entry name" value="P450, PUTATIVE (EUROFUNG)-RELATED-RELATED"/>
    <property type="match status" value="1"/>
</dbReference>
<evidence type="ECO:0008006" key="13">
    <source>
        <dbReference type="Google" id="ProtNLM"/>
    </source>
</evidence>
<comment type="cofactor">
    <cofactor evidence="1 9">
        <name>heme</name>
        <dbReference type="ChEBI" id="CHEBI:30413"/>
    </cofactor>
</comment>
<dbReference type="InterPro" id="IPR001128">
    <property type="entry name" value="Cyt_P450"/>
</dbReference>
<dbReference type="GO" id="GO:0004497">
    <property type="term" value="F:monooxygenase activity"/>
    <property type="evidence" value="ECO:0007669"/>
    <property type="project" value="UniProtKB-KW"/>
</dbReference>
<evidence type="ECO:0000256" key="3">
    <source>
        <dbReference type="ARBA" id="ARBA00010617"/>
    </source>
</evidence>
<dbReference type="PROSITE" id="PS00086">
    <property type="entry name" value="CYTOCHROME_P450"/>
    <property type="match status" value="1"/>
</dbReference>
<comment type="pathway">
    <text evidence="2">Secondary metabolite biosynthesis.</text>
</comment>
<keyword evidence="6 10" id="KW-0560">Oxidoreductase</keyword>
<feature type="binding site" description="axial binding residue" evidence="9">
    <location>
        <position position="439"/>
    </location>
    <ligand>
        <name>heme</name>
        <dbReference type="ChEBI" id="CHEBI:30413"/>
    </ligand>
    <ligandPart>
        <name>Fe</name>
        <dbReference type="ChEBI" id="CHEBI:18248"/>
    </ligandPart>
</feature>
<dbReference type="Proteomes" id="UP000567179">
    <property type="component" value="Unassembled WGS sequence"/>
</dbReference>